<sequence>MDAQPTLPRKTSHHGRCSGGAMGDKGRHWDRLRRATNLLNEEKTHKAAESCHDVVALHLYTPLDHLWATTRLKKRES</sequence>
<dbReference type="EMBL" id="JBBNAG010000004">
    <property type="protein sequence ID" value="KAK9140079.1"/>
    <property type="molecule type" value="Genomic_DNA"/>
</dbReference>
<reference evidence="2 3" key="1">
    <citation type="submission" date="2024-01" db="EMBL/GenBank/DDBJ databases">
        <title>Genome assemblies of Stephania.</title>
        <authorList>
            <person name="Yang L."/>
        </authorList>
    </citation>
    <scope>NUCLEOTIDE SEQUENCE [LARGE SCALE GENOMIC DNA]</scope>
    <source>
        <strain evidence="2">JXDWG</strain>
        <tissue evidence="2">Leaf</tissue>
    </source>
</reference>
<keyword evidence="3" id="KW-1185">Reference proteome</keyword>
<comment type="caution">
    <text evidence="2">The sequence shown here is derived from an EMBL/GenBank/DDBJ whole genome shotgun (WGS) entry which is preliminary data.</text>
</comment>
<gene>
    <name evidence="2" type="ORF">Scep_009760</name>
</gene>
<dbReference type="AlphaFoldDB" id="A0AAP0PEM2"/>
<organism evidence="2 3">
    <name type="scientific">Stephania cephalantha</name>
    <dbReference type="NCBI Taxonomy" id="152367"/>
    <lineage>
        <taxon>Eukaryota</taxon>
        <taxon>Viridiplantae</taxon>
        <taxon>Streptophyta</taxon>
        <taxon>Embryophyta</taxon>
        <taxon>Tracheophyta</taxon>
        <taxon>Spermatophyta</taxon>
        <taxon>Magnoliopsida</taxon>
        <taxon>Ranunculales</taxon>
        <taxon>Menispermaceae</taxon>
        <taxon>Menispermoideae</taxon>
        <taxon>Cissampelideae</taxon>
        <taxon>Stephania</taxon>
    </lineage>
</organism>
<evidence type="ECO:0000313" key="3">
    <source>
        <dbReference type="Proteomes" id="UP001419268"/>
    </source>
</evidence>
<proteinExistence type="predicted"/>
<evidence type="ECO:0000313" key="2">
    <source>
        <dbReference type="EMBL" id="KAK9140079.1"/>
    </source>
</evidence>
<feature type="region of interest" description="Disordered" evidence="1">
    <location>
        <begin position="1"/>
        <end position="26"/>
    </location>
</feature>
<protein>
    <submittedName>
        <fullName evidence="2">Uncharacterized protein</fullName>
    </submittedName>
</protein>
<dbReference type="Proteomes" id="UP001419268">
    <property type="component" value="Unassembled WGS sequence"/>
</dbReference>
<evidence type="ECO:0000256" key="1">
    <source>
        <dbReference type="SAM" id="MobiDB-lite"/>
    </source>
</evidence>
<accession>A0AAP0PEM2</accession>
<name>A0AAP0PEM2_9MAGN</name>